<keyword evidence="2" id="KW-1185">Reference proteome</keyword>
<dbReference type="Proteomes" id="UP001286313">
    <property type="component" value="Unassembled WGS sequence"/>
</dbReference>
<accession>A0AAE1KRW3</accession>
<comment type="caution">
    <text evidence="1">The sequence shown here is derived from an EMBL/GenBank/DDBJ whole genome shotgun (WGS) entry which is preliminary data.</text>
</comment>
<evidence type="ECO:0008006" key="3">
    <source>
        <dbReference type="Google" id="ProtNLM"/>
    </source>
</evidence>
<dbReference type="AlphaFoldDB" id="A0AAE1KRW3"/>
<name>A0AAE1KRW3_PETCI</name>
<dbReference type="GO" id="GO:0003676">
    <property type="term" value="F:nucleic acid binding"/>
    <property type="evidence" value="ECO:0007669"/>
    <property type="project" value="InterPro"/>
</dbReference>
<organism evidence="1 2">
    <name type="scientific">Petrolisthes cinctipes</name>
    <name type="common">Flat porcelain crab</name>
    <dbReference type="NCBI Taxonomy" id="88211"/>
    <lineage>
        <taxon>Eukaryota</taxon>
        <taxon>Metazoa</taxon>
        <taxon>Ecdysozoa</taxon>
        <taxon>Arthropoda</taxon>
        <taxon>Crustacea</taxon>
        <taxon>Multicrustacea</taxon>
        <taxon>Malacostraca</taxon>
        <taxon>Eumalacostraca</taxon>
        <taxon>Eucarida</taxon>
        <taxon>Decapoda</taxon>
        <taxon>Pleocyemata</taxon>
        <taxon>Anomura</taxon>
        <taxon>Galatheoidea</taxon>
        <taxon>Porcellanidae</taxon>
        <taxon>Petrolisthes</taxon>
    </lineage>
</organism>
<evidence type="ECO:0000313" key="1">
    <source>
        <dbReference type="EMBL" id="KAK3882489.1"/>
    </source>
</evidence>
<sequence length="381" mass="44189">MMTWKNKFNLNLTHLVRWSVQRLRMTLVEGLLCEVASLYTQYTHHTTTTSPGSLYTQYTPHHYNNTCTKQTTTRKENRGGTIQDGTVSPGIDRTLLTLTSCHNNTREATIYLSVERRLREYGSLNARAVDRGRPHGEQVLDAEEDILDAIAGDPSTSTRRLGARFGVSHASVWRIVNRNGLHPYHYQIIHALNERDYQQRVDFCRWLLTQERENNGFVAEVLFSDEANFTRNGMVNQHNTHTWAAENPHATTTRGHQERFSINVWAGILGDHLIGPFMLPQRLTANVYTRFLQDDLPILLEDVPFRTRRQMWFMQDGAPAHFARDTRDFINVMYPDKWIGRVGPIAWPPKSPDLTPLDFYLWGHLKSRVYATQINTRQELW</sequence>
<proteinExistence type="predicted"/>
<dbReference type="InterPro" id="IPR036397">
    <property type="entry name" value="RNaseH_sf"/>
</dbReference>
<dbReference type="Gene3D" id="3.30.420.10">
    <property type="entry name" value="Ribonuclease H-like superfamily/Ribonuclease H"/>
    <property type="match status" value="1"/>
</dbReference>
<dbReference type="PANTHER" id="PTHR47326">
    <property type="entry name" value="TRANSPOSABLE ELEMENT TC3 TRANSPOSASE-LIKE PROTEIN"/>
    <property type="match status" value="1"/>
</dbReference>
<protein>
    <recommendedName>
        <fullName evidence="3">Transposase</fullName>
    </recommendedName>
</protein>
<reference evidence="1" key="1">
    <citation type="submission" date="2023-10" db="EMBL/GenBank/DDBJ databases">
        <title>Genome assemblies of two species of porcelain crab, Petrolisthes cinctipes and Petrolisthes manimaculis (Anomura: Porcellanidae).</title>
        <authorList>
            <person name="Angst P."/>
        </authorList>
    </citation>
    <scope>NUCLEOTIDE SEQUENCE</scope>
    <source>
        <strain evidence="1">PB745_01</strain>
        <tissue evidence="1">Gill</tissue>
    </source>
</reference>
<dbReference type="EMBL" id="JAWQEG010001091">
    <property type="protein sequence ID" value="KAK3882489.1"/>
    <property type="molecule type" value="Genomic_DNA"/>
</dbReference>
<dbReference type="PANTHER" id="PTHR47326:SF1">
    <property type="entry name" value="HTH PSQ-TYPE DOMAIN-CONTAINING PROTEIN"/>
    <property type="match status" value="1"/>
</dbReference>
<gene>
    <name evidence="1" type="ORF">Pcinc_013131</name>
</gene>
<evidence type="ECO:0000313" key="2">
    <source>
        <dbReference type="Proteomes" id="UP001286313"/>
    </source>
</evidence>